<evidence type="ECO:0000256" key="1">
    <source>
        <dbReference type="ARBA" id="ARBA00007768"/>
    </source>
</evidence>
<dbReference type="InterPro" id="IPR005627">
    <property type="entry name" value="CutC-like"/>
</dbReference>
<dbReference type="Proteomes" id="UP000293583">
    <property type="component" value="Unassembled WGS sequence"/>
</dbReference>
<comment type="caution">
    <text evidence="2">Once thought to be involved in copper homeostasis, experiments in E.coli have shown this is not the case.</text>
</comment>
<evidence type="ECO:0000256" key="2">
    <source>
        <dbReference type="HAMAP-Rule" id="MF_00795"/>
    </source>
</evidence>
<name>A0A4Q9BAE2_9BACT</name>
<dbReference type="EMBL" id="SEWY01000004">
    <property type="protein sequence ID" value="TBH72197.1"/>
    <property type="molecule type" value="Genomic_DNA"/>
</dbReference>
<evidence type="ECO:0000313" key="4">
    <source>
        <dbReference type="Proteomes" id="UP000293583"/>
    </source>
</evidence>
<organism evidence="3 4">
    <name type="scientific">Aquirufa antheringensis</name>
    <dbReference type="NCBI Taxonomy" id="2516559"/>
    <lineage>
        <taxon>Bacteria</taxon>
        <taxon>Pseudomonadati</taxon>
        <taxon>Bacteroidota</taxon>
        <taxon>Cytophagia</taxon>
        <taxon>Cytophagales</taxon>
        <taxon>Flectobacillaceae</taxon>
        <taxon>Aquirufa</taxon>
    </lineage>
</organism>
<reference evidence="3 4" key="1">
    <citation type="submission" date="2019-02" db="EMBL/GenBank/DDBJ databases">
        <title>Genome of a new Bacteroidetes strain.</title>
        <authorList>
            <person name="Pitt A."/>
        </authorList>
    </citation>
    <scope>NUCLEOTIDE SEQUENCE [LARGE SCALE GENOMIC DNA]</scope>
    <source>
        <strain evidence="3 4">103A-SOEBACH</strain>
    </source>
</reference>
<dbReference type="AlphaFoldDB" id="A0A4Q9BAE2"/>
<dbReference type="SUPFAM" id="SSF110395">
    <property type="entry name" value="CutC-like"/>
    <property type="match status" value="1"/>
</dbReference>
<dbReference type="GO" id="GO:0005737">
    <property type="term" value="C:cytoplasm"/>
    <property type="evidence" value="ECO:0007669"/>
    <property type="project" value="UniProtKB-SubCell"/>
</dbReference>
<dbReference type="InterPro" id="IPR036822">
    <property type="entry name" value="CutC-like_dom_sf"/>
</dbReference>
<dbReference type="Pfam" id="PF03932">
    <property type="entry name" value="CutC"/>
    <property type="match status" value="1"/>
</dbReference>
<keyword evidence="4" id="KW-1185">Reference proteome</keyword>
<comment type="caution">
    <text evidence="3">The sequence shown here is derived from an EMBL/GenBank/DDBJ whole genome shotgun (WGS) entry which is preliminary data.</text>
</comment>
<accession>A0A4Q9BAE2</accession>
<sequence>MRSSTPVSVEVCAYSLFSCLAADRAGAQRVELCASPWEGGTTPSAGLVEQALQETSLEIHAMVRPRGGDFVYDETEKQTMLAEARSLIAQGVHGIVVGALKPNGDLDVEFMQEFRKIAADRELTCHRAIDVSRDPIQVMEELISLGFNRILTSGGKNKALDGIENLAELVAAAKGRIQIMAGSGVNPMNCLDFVHIGVDAIHLSARTTRNSEMEYRRPGISMGGVAEISEFEVAYSSEEIIRAAILKIQDLFSE</sequence>
<proteinExistence type="inferred from homology"/>
<evidence type="ECO:0000313" key="3">
    <source>
        <dbReference type="EMBL" id="TBH72197.1"/>
    </source>
</evidence>
<dbReference type="FunFam" id="3.20.20.380:FF:000001">
    <property type="entry name" value="Copper homeostasis protein CutC"/>
    <property type="match status" value="1"/>
</dbReference>
<dbReference type="HAMAP" id="MF_00795">
    <property type="entry name" value="CutC"/>
    <property type="match status" value="1"/>
</dbReference>
<dbReference type="Gene3D" id="3.20.20.380">
    <property type="entry name" value="Copper homeostasis (CutC) domain"/>
    <property type="match status" value="1"/>
</dbReference>
<dbReference type="RefSeq" id="WP_130923766.1">
    <property type="nucleotide sequence ID" value="NZ_JAANOL010000004.1"/>
</dbReference>
<dbReference type="GO" id="GO:0005507">
    <property type="term" value="F:copper ion binding"/>
    <property type="evidence" value="ECO:0007669"/>
    <property type="project" value="TreeGrafter"/>
</dbReference>
<keyword evidence="2" id="KW-0963">Cytoplasm</keyword>
<comment type="similarity">
    <text evidence="1 2">Belongs to the CutC family.</text>
</comment>
<dbReference type="PANTHER" id="PTHR12598">
    <property type="entry name" value="COPPER HOMEOSTASIS PROTEIN CUTC"/>
    <property type="match status" value="1"/>
</dbReference>
<dbReference type="OrthoDB" id="9815677at2"/>
<protein>
    <recommendedName>
        <fullName evidence="2">PF03932 family protein CutC</fullName>
    </recommendedName>
</protein>
<dbReference type="PANTHER" id="PTHR12598:SF0">
    <property type="entry name" value="COPPER HOMEOSTASIS PROTEIN CUTC HOMOLOG"/>
    <property type="match status" value="1"/>
</dbReference>
<comment type="subcellular location">
    <subcellularLocation>
        <location evidence="2">Cytoplasm</location>
    </subcellularLocation>
</comment>
<gene>
    <name evidence="2" type="primary">cutC</name>
    <name evidence="3" type="ORF">EWU20_10280</name>
</gene>